<gene>
    <name evidence="1" type="ORF">UFOPK2046_00070</name>
    <name evidence="2" type="ORF">UFOPK2157_00532</name>
    <name evidence="4" type="ORF">UFOPK2228_00828</name>
    <name evidence="3" type="ORF">UFOPK2245_00810</name>
</gene>
<name>A0A6J6JR46_9ZZZZ</name>
<dbReference type="EMBL" id="CAEZWF010000023">
    <property type="protein sequence ID" value="CAB4654965.1"/>
    <property type="molecule type" value="Genomic_DNA"/>
</dbReference>
<dbReference type="EMBL" id="CAEZVP010000005">
    <property type="protein sequence ID" value="CAB4625731.1"/>
    <property type="molecule type" value="Genomic_DNA"/>
</dbReference>
<organism evidence="2">
    <name type="scientific">freshwater metagenome</name>
    <dbReference type="NCBI Taxonomy" id="449393"/>
    <lineage>
        <taxon>unclassified sequences</taxon>
        <taxon>metagenomes</taxon>
        <taxon>ecological metagenomes</taxon>
    </lineage>
</organism>
<reference evidence="2" key="1">
    <citation type="submission" date="2020-05" db="EMBL/GenBank/DDBJ databases">
        <authorList>
            <person name="Chiriac C."/>
            <person name="Salcher M."/>
            <person name="Ghai R."/>
            <person name="Kavagutti S V."/>
        </authorList>
    </citation>
    <scope>NUCLEOTIDE SEQUENCE</scope>
</reference>
<dbReference type="EMBL" id="CAEZVW010000013">
    <property type="protein sequence ID" value="CAB4639857.1"/>
    <property type="molecule type" value="Genomic_DNA"/>
</dbReference>
<dbReference type="EMBL" id="CAEZWK010000020">
    <property type="protein sequence ID" value="CAB4654683.1"/>
    <property type="molecule type" value="Genomic_DNA"/>
</dbReference>
<proteinExistence type="predicted"/>
<accession>A0A6J6JR46</accession>
<protein>
    <submittedName>
        <fullName evidence="2">Unannotated protein</fullName>
    </submittedName>
</protein>
<evidence type="ECO:0000313" key="4">
    <source>
        <dbReference type="EMBL" id="CAB4654965.1"/>
    </source>
</evidence>
<evidence type="ECO:0000313" key="2">
    <source>
        <dbReference type="EMBL" id="CAB4639857.1"/>
    </source>
</evidence>
<evidence type="ECO:0000313" key="1">
    <source>
        <dbReference type="EMBL" id="CAB4625731.1"/>
    </source>
</evidence>
<sequence length="140" mass="16060">MSAHFELACNEVLNSFVFIIEGNIEAPQMNKIEIHLSQCPACESELTHEQSLRSLMQETLRRTCNEQAPEELHASIFRQIHENATGTFTEIHTQYSMTEISIEIDEYGQIEHHEVRIEHSEEIVVVNNPVDPDSLEDQGK</sequence>
<evidence type="ECO:0000313" key="3">
    <source>
        <dbReference type="EMBL" id="CAB4654683.1"/>
    </source>
</evidence>
<dbReference type="AlphaFoldDB" id="A0A6J6JR46"/>